<evidence type="ECO:0000313" key="9">
    <source>
        <dbReference type="EMBL" id="GKX31052.1"/>
    </source>
</evidence>
<dbReference type="InterPro" id="IPR004761">
    <property type="entry name" value="Spore_GerAB"/>
</dbReference>
<dbReference type="NCBIfam" id="TIGR00912">
    <property type="entry name" value="2A0309"/>
    <property type="match status" value="1"/>
</dbReference>
<evidence type="ECO:0000256" key="4">
    <source>
        <dbReference type="ARBA" id="ARBA00022544"/>
    </source>
</evidence>
<dbReference type="Pfam" id="PF03845">
    <property type="entry name" value="Spore_permease"/>
    <property type="match status" value="1"/>
</dbReference>
<feature type="transmembrane region" description="Helical" evidence="8">
    <location>
        <begin position="41"/>
        <end position="61"/>
    </location>
</feature>
<feature type="transmembrane region" description="Helical" evidence="8">
    <location>
        <begin position="147"/>
        <end position="164"/>
    </location>
</feature>
<evidence type="ECO:0000313" key="10">
    <source>
        <dbReference type="Proteomes" id="UP001144256"/>
    </source>
</evidence>
<comment type="caution">
    <text evidence="9">The sequence shown here is derived from an EMBL/GenBank/DDBJ whole genome shotgun (WGS) entry which is preliminary data.</text>
</comment>
<accession>A0A9W6DH02</accession>
<dbReference type="AlphaFoldDB" id="A0A9W6DH02"/>
<dbReference type="GO" id="GO:0009847">
    <property type="term" value="P:spore germination"/>
    <property type="evidence" value="ECO:0007669"/>
    <property type="project" value="InterPro"/>
</dbReference>
<dbReference type="RefSeq" id="WP_281817714.1">
    <property type="nucleotide sequence ID" value="NZ_BRLB01000013.1"/>
</dbReference>
<keyword evidence="3" id="KW-0813">Transport</keyword>
<evidence type="ECO:0000256" key="8">
    <source>
        <dbReference type="SAM" id="Phobius"/>
    </source>
</evidence>
<keyword evidence="5 8" id="KW-0812">Transmembrane</keyword>
<evidence type="ECO:0000256" key="6">
    <source>
        <dbReference type="ARBA" id="ARBA00022989"/>
    </source>
</evidence>
<keyword evidence="10" id="KW-1185">Reference proteome</keyword>
<name>A0A9W6DH02_9FIRM</name>
<feature type="transmembrane region" description="Helical" evidence="8">
    <location>
        <begin position="269"/>
        <end position="293"/>
    </location>
</feature>
<feature type="transmembrane region" description="Helical" evidence="8">
    <location>
        <begin position="336"/>
        <end position="353"/>
    </location>
</feature>
<keyword evidence="6 8" id="KW-1133">Transmembrane helix</keyword>
<organism evidence="9 10">
    <name type="scientific">Vallitalea longa</name>
    <dbReference type="NCBI Taxonomy" id="2936439"/>
    <lineage>
        <taxon>Bacteria</taxon>
        <taxon>Bacillati</taxon>
        <taxon>Bacillota</taxon>
        <taxon>Clostridia</taxon>
        <taxon>Lachnospirales</taxon>
        <taxon>Vallitaleaceae</taxon>
        <taxon>Vallitalea</taxon>
    </lineage>
</organism>
<dbReference type="PANTHER" id="PTHR34975:SF2">
    <property type="entry name" value="SPORE GERMINATION PROTEIN A2"/>
    <property type="match status" value="1"/>
</dbReference>
<keyword evidence="4" id="KW-0309">Germination</keyword>
<gene>
    <name evidence="9" type="ORF">SH1V18_35320</name>
</gene>
<feature type="transmembrane region" description="Helical" evidence="8">
    <location>
        <begin position="305"/>
        <end position="324"/>
    </location>
</feature>
<protein>
    <submittedName>
        <fullName evidence="9">Germination protein</fullName>
    </submittedName>
</protein>
<evidence type="ECO:0000256" key="3">
    <source>
        <dbReference type="ARBA" id="ARBA00022448"/>
    </source>
</evidence>
<dbReference type="GO" id="GO:0016020">
    <property type="term" value="C:membrane"/>
    <property type="evidence" value="ECO:0007669"/>
    <property type="project" value="UniProtKB-SubCell"/>
</dbReference>
<feature type="transmembrane region" description="Helical" evidence="8">
    <location>
        <begin position="119"/>
        <end position="135"/>
    </location>
</feature>
<evidence type="ECO:0000256" key="1">
    <source>
        <dbReference type="ARBA" id="ARBA00004141"/>
    </source>
</evidence>
<comment type="similarity">
    <text evidence="2">Belongs to the amino acid-polyamine-organocation (APC) superfamily. Spore germination protein (SGP) (TC 2.A.3.9) family.</text>
</comment>
<dbReference type="Proteomes" id="UP001144256">
    <property type="component" value="Unassembled WGS sequence"/>
</dbReference>
<dbReference type="PANTHER" id="PTHR34975">
    <property type="entry name" value="SPORE GERMINATION PROTEIN A2"/>
    <property type="match status" value="1"/>
</dbReference>
<sequence length="361" mass="40951">MNENGKISYKQIVSLIIMTISPTAILYLPTLIYKEAKQDGWISIIVVTVYSLFLTFVINKLNLMFVDKTIIEYSVDIVGKYFGKTIGLIYCVMFINLNSTVIREFSEFLAGPFMMETPILFFTIGIMLPSIFGVYKGIEVIGRTAQIILPIFIGAVVIIIILGIKDMNFSNLQPIMEDGFVPVLKGATRQMSWFSQPMILVIIMPFINNPQKVGKTSYLAVILTSFLILSVNISIITTFGCQTKIMIYPFLSFARYITALGFIERLDSIIMFLWIGGVFVKIVVLHYCSVISISQLFQVKDYRKLSIPVGIILIVISTVAWKSLVELKDYIKSFNYYFNVSIQAGIPITLIVIEKIKRRYI</sequence>
<evidence type="ECO:0000256" key="7">
    <source>
        <dbReference type="ARBA" id="ARBA00023136"/>
    </source>
</evidence>
<comment type="subcellular location">
    <subcellularLocation>
        <location evidence="1">Membrane</location>
        <topology evidence="1">Multi-pass membrane protein</topology>
    </subcellularLocation>
</comment>
<proteinExistence type="inferred from homology"/>
<evidence type="ECO:0000256" key="2">
    <source>
        <dbReference type="ARBA" id="ARBA00007998"/>
    </source>
</evidence>
<feature type="transmembrane region" description="Helical" evidence="8">
    <location>
        <begin position="12"/>
        <end position="29"/>
    </location>
</feature>
<keyword evidence="7 8" id="KW-0472">Membrane</keyword>
<reference evidence="9" key="1">
    <citation type="submission" date="2022-06" db="EMBL/GenBank/DDBJ databases">
        <title>Vallitalea longa sp. nov., an anaerobic bacterium isolated from marine sediment.</title>
        <authorList>
            <person name="Hirano S."/>
            <person name="Terahara T."/>
            <person name="Mori K."/>
            <person name="Hamada M."/>
            <person name="Matsumoto R."/>
            <person name="Kobayashi T."/>
        </authorList>
    </citation>
    <scope>NUCLEOTIDE SEQUENCE</scope>
    <source>
        <strain evidence="9">SH18-1</strain>
    </source>
</reference>
<feature type="transmembrane region" description="Helical" evidence="8">
    <location>
        <begin position="81"/>
        <end position="99"/>
    </location>
</feature>
<feature type="transmembrane region" description="Helical" evidence="8">
    <location>
        <begin position="218"/>
        <end position="239"/>
    </location>
</feature>
<dbReference type="Gene3D" id="1.20.1740.10">
    <property type="entry name" value="Amino acid/polyamine transporter I"/>
    <property type="match status" value="1"/>
</dbReference>
<evidence type="ECO:0000256" key="5">
    <source>
        <dbReference type="ARBA" id="ARBA00022692"/>
    </source>
</evidence>
<dbReference type="EMBL" id="BRLB01000013">
    <property type="protein sequence ID" value="GKX31052.1"/>
    <property type="molecule type" value="Genomic_DNA"/>
</dbReference>